<evidence type="ECO:0000256" key="1">
    <source>
        <dbReference type="ARBA" id="ARBA00008773"/>
    </source>
</evidence>
<dbReference type="Proteomes" id="UP001190926">
    <property type="component" value="Unassembled WGS sequence"/>
</dbReference>
<dbReference type="Gene3D" id="1.20.58.1040">
    <property type="match status" value="1"/>
</dbReference>
<dbReference type="InterPro" id="IPR012946">
    <property type="entry name" value="X8"/>
</dbReference>
<evidence type="ECO:0000256" key="4">
    <source>
        <dbReference type="ARBA" id="ARBA00023157"/>
    </source>
</evidence>
<feature type="domain" description="X8" evidence="7">
    <location>
        <begin position="361"/>
        <end position="444"/>
    </location>
</feature>
<evidence type="ECO:0000313" key="8">
    <source>
        <dbReference type="EMBL" id="KAH6755550.1"/>
    </source>
</evidence>
<keyword evidence="9" id="KW-1185">Reference proteome</keyword>
<dbReference type="GO" id="GO:0004553">
    <property type="term" value="F:hydrolase activity, hydrolyzing O-glycosyl compounds"/>
    <property type="evidence" value="ECO:0007669"/>
    <property type="project" value="InterPro"/>
</dbReference>
<dbReference type="SUPFAM" id="SSF51445">
    <property type="entry name" value="(Trans)glycosidases"/>
    <property type="match status" value="1"/>
</dbReference>
<protein>
    <recommendedName>
        <fullName evidence="7">X8 domain-containing protein</fullName>
    </recommendedName>
</protein>
<evidence type="ECO:0000256" key="5">
    <source>
        <dbReference type="ARBA" id="ARBA00023295"/>
    </source>
</evidence>
<sequence>MASKMTIPVACTLVVLFAGYGTEAIVGMNWGRESAQRLLPSQVVDLLLQNGIGNARVYTAQKDILAAFSGSGINLTVSIFNTLAINSIQAARAWVEERHEFFIPTTIRSIYLGGYVFDKAHDKAYISSSLQALRWMQSALNERQLGQQVKANFVHCGSAMKPNKTKPSEGEFLDEFKEEMLEYVQFLQENDAPFVIQLFPTMEAIETESFDDISFAFPDGKSNTIVKDINGLVYTNVVEWQIDRFVWALSKLNASNLKIVVGQIGWPTDGYLHGNATNAERFWKHLLPWVTSNKGTPLRPGEPIDIFAHALTDETKMGFPLGRHWGIYRSNGEPKYKIDLSGQDRDIYPITVKGIMHMPRRWCLFNGDHRDLGKVKRLFDWTCSRTDCSSLNPGGSCSSLSFEQNVSFAFNLYFQYQFQDESACDFEGLAGLSVEDPSTEDCVFPVEVVKGQQNNYVALSANYGWRPRPNHALFAFWVWISALTIFFM</sequence>
<evidence type="ECO:0000256" key="2">
    <source>
        <dbReference type="ARBA" id="ARBA00022729"/>
    </source>
</evidence>
<dbReference type="InterPro" id="IPR044965">
    <property type="entry name" value="Glyco_hydro_17_plant"/>
</dbReference>
<dbReference type="EMBL" id="SDAM02029600">
    <property type="protein sequence ID" value="KAH6755550.1"/>
    <property type="molecule type" value="Genomic_DNA"/>
</dbReference>
<evidence type="ECO:0000259" key="7">
    <source>
        <dbReference type="SMART" id="SM00768"/>
    </source>
</evidence>
<evidence type="ECO:0000313" key="9">
    <source>
        <dbReference type="Proteomes" id="UP001190926"/>
    </source>
</evidence>
<gene>
    <name evidence="8" type="ORF">C2S53_011904</name>
</gene>
<accession>A0AAD4NX00</accession>
<dbReference type="Gene3D" id="3.20.20.80">
    <property type="entry name" value="Glycosidases"/>
    <property type="match status" value="1"/>
</dbReference>
<proteinExistence type="inferred from homology"/>
<dbReference type="GO" id="GO:0005975">
    <property type="term" value="P:carbohydrate metabolic process"/>
    <property type="evidence" value="ECO:0007669"/>
    <property type="project" value="InterPro"/>
</dbReference>
<evidence type="ECO:0000256" key="6">
    <source>
        <dbReference type="RuleBase" id="RU004335"/>
    </source>
</evidence>
<reference evidence="8 9" key="1">
    <citation type="journal article" date="2021" name="Nat. Commun.">
        <title>Incipient diploidization of the medicinal plant Perilla within 10,000 years.</title>
        <authorList>
            <person name="Zhang Y."/>
            <person name="Shen Q."/>
            <person name="Leng L."/>
            <person name="Zhang D."/>
            <person name="Chen S."/>
            <person name="Shi Y."/>
            <person name="Ning Z."/>
            <person name="Chen S."/>
        </authorList>
    </citation>
    <scope>NUCLEOTIDE SEQUENCE [LARGE SCALE GENOMIC DNA]</scope>
    <source>
        <strain evidence="9">cv. PC099</strain>
    </source>
</reference>
<comment type="similarity">
    <text evidence="1 6">Belongs to the glycosyl hydrolase 17 family.</text>
</comment>
<dbReference type="InterPro" id="IPR000490">
    <property type="entry name" value="Glyco_hydro_17"/>
</dbReference>
<dbReference type="InterPro" id="IPR017853">
    <property type="entry name" value="GH"/>
</dbReference>
<dbReference type="AlphaFoldDB" id="A0AAD4NX00"/>
<evidence type="ECO:0000256" key="3">
    <source>
        <dbReference type="ARBA" id="ARBA00022801"/>
    </source>
</evidence>
<keyword evidence="5" id="KW-0326">Glycosidase</keyword>
<organism evidence="8 9">
    <name type="scientific">Perilla frutescens var. hirtella</name>
    <name type="common">Perilla citriodora</name>
    <name type="synonym">Perilla setoyensis</name>
    <dbReference type="NCBI Taxonomy" id="608512"/>
    <lineage>
        <taxon>Eukaryota</taxon>
        <taxon>Viridiplantae</taxon>
        <taxon>Streptophyta</taxon>
        <taxon>Embryophyta</taxon>
        <taxon>Tracheophyta</taxon>
        <taxon>Spermatophyta</taxon>
        <taxon>Magnoliopsida</taxon>
        <taxon>eudicotyledons</taxon>
        <taxon>Gunneridae</taxon>
        <taxon>Pentapetalae</taxon>
        <taxon>asterids</taxon>
        <taxon>lamiids</taxon>
        <taxon>Lamiales</taxon>
        <taxon>Lamiaceae</taxon>
        <taxon>Nepetoideae</taxon>
        <taxon>Elsholtzieae</taxon>
        <taxon>Perilla</taxon>
    </lineage>
</organism>
<dbReference type="PANTHER" id="PTHR32227">
    <property type="entry name" value="GLUCAN ENDO-1,3-BETA-GLUCOSIDASE BG1-RELATED-RELATED"/>
    <property type="match status" value="1"/>
</dbReference>
<comment type="caution">
    <text evidence="8">The sequence shown here is derived from an EMBL/GenBank/DDBJ whole genome shotgun (WGS) entry which is preliminary data.</text>
</comment>
<dbReference type="Pfam" id="PF07983">
    <property type="entry name" value="X8"/>
    <property type="match status" value="1"/>
</dbReference>
<keyword evidence="2" id="KW-0732">Signal</keyword>
<dbReference type="SMART" id="SM00768">
    <property type="entry name" value="X8"/>
    <property type="match status" value="1"/>
</dbReference>
<dbReference type="Pfam" id="PF00332">
    <property type="entry name" value="Glyco_hydro_17"/>
    <property type="match status" value="1"/>
</dbReference>
<name>A0AAD4NX00_PERFH</name>
<keyword evidence="4" id="KW-1015">Disulfide bond</keyword>
<keyword evidence="3" id="KW-0378">Hydrolase</keyword>